<evidence type="ECO:0000313" key="10">
    <source>
        <dbReference type="EMBL" id="KRN98038.1"/>
    </source>
</evidence>
<evidence type="ECO:0000256" key="8">
    <source>
        <dbReference type="PIRSR" id="PIRSR001434-2"/>
    </source>
</evidence>
<dbReference type="InterPro" id="IPR054542">
    <property type="entry name" value="Cys_met_metab_PP"/>
</dbReference>
<gene>
    <name evidence="10" type="ORF">IV66_GL000327</name>
</gene>
<dbReference type="CDD" id="cd00614">
    <property type="entry name" value="CGS_like"/>
    <property type="match status" value="1"/>
</dbReference>
<keyword evidence="5 8" id="KW-0663">Pyridoxal phosphate</keyword>
<dbReference type="STRING" id="449659.IV66_GL000327"/>
<evidence type="ECO:0000256" key="9">
    <source>
        <dbReference type="RuleBase" id="RU362118"/>
    </source>
</evidence>
<evidence type="ECO:0000256" key="5">
    <source>
        <dbReference type="ARBA" id="ARBA00022898"/>
    </source>
</evidence>
<dbReference type="GO" id="GO:0005737">
    <property type="term" value="C:cytoplasm"/>
    <property type="evidence" value="ECO:0007669"/>
    <property type="project" value="TreeGrafter"/>
</dbReference>
<dbReference type="EC" id="4.4.1.13" evidence="3"/>
<dbReference type="Gene3D" id="3.90.1150.10">
    <property type="entry name" value="Aspartate Aminotransferase, domain 1"/>
    <property type="match status" value="1"/>
</dbReference>
<dbReference type="PIRSF" id="PIRSF001434">
    <property type="entry name" value="CGS"/>
    <property type="match status" value="1"/>
</dbReference>
<evidence type="ECO:0000256" key="1">
    <source>
        <dbReference type="ARBA" id="ARBA00001933"/>
    </source>
</evidence>
<dbReference type="Gene3D" id="3.40.640.10">
    <property type="entry name" value="Type I PLP-dependent aspartate aminotransferase-like (Major domain)"/>
    <property type="match status" value="1"/>
</dbReference>
<organism evidence="10 11">
    <name type="scientific">Ligilactobacillus pobuzihii</name>
    <dbReference type="NCBI Taxonomy" id="449659"/>
    <lineage>
        <taxon>Bacteria</taxon>
        <taxon>Bacillati</taxon>
        <taxon>Bacillota</taxon>
        <taxon>Bacilli</taxon>
        <taxon>Lactobacillales</taxon>
        <taxon>Lactobacillaceae</taxon>
        <taxon>Ligilactobacillus</taxon>
    </lineage>
</organism>
<dbReference type="FunFam" id="3.40.640.10:FF:000009">
    <property type="entry name" value="Cystathionine gamma-synthase homolog"/>
    <property type="match status" value="1"/>
</dbReference>
<dbReference type="RefSeq" id="WP_017867627.1">
    <property type="nucleotide sequence ID" value="NZ_BJYB01000003.1"/>
</dbReference>
<dbReference type="SUPFAM" id="SSF53383">
    <property type="entry name" value="PLP-dependent transferases"/>
    <property type="match status" value="1"/>
</dbReference>
<proteinExistence type="inferred from homology"/>
<evidence type="ECO:0000256" key="3">
    <source>
        <dbReference type="ARBA" id="ARBA00012224"/>
    </source>
</evidence>
<dbReference type="OrthoDB" id="9780685at2"/>
<comment type="cofactor">
    <cofactor evidence="1 9">
        <name>pyridoxal 5'-phosphate</name>
        <dbReference type="ChEBI" id="CHEBI:597326"/>
    </cofactor>
</comment>
<dbReference type="Pfam" id="PF01053">
    <property type="entry name" value="Cys_Met_Meta_PP"/>
    <property type="match status" value="1"/>
</dbReference>
<protein>
    <recommendedName>
        <fullName evidence="3">cysteine-S-conjugate beta-lyase</fullName>
        <ecNumber evidence="3">4.4.1.13</ecNumber>
    </recommendedName>
</protein>
<dbReference type="EMBL" id="JQCN01000052">
    <property type="protein sequence ID" value="KRN98038.1"/>
    <property type="molecule type" value="Genomic_DNA"/>
</dbReference>
<dbReference type="Proteomes" id="UP000051886">
    <property type="component" value="Unassembled WGS sequence"/>
</dbReference>
<evidence type="ECO:0000256" key="7">
    <source>
        <dbReference type="ARBA" id="ARBA00023239"/>
    </source>
</evidence>
<dbReference type="GO" id="GO:0047804">
    <property type="term" value="F:cysteine-S-conjugate beta-lyase activity"/>
    <property type="evidence" value="ECO:0007669"/>
    <property type="project" value="UniProtKB-EC"/>
</dbReference>
<accession>A0A0R2LDP6</accession>
<comment type="similarity">
    <text evidence="2 9">Belongs to the trans-sulfuration enzymes family.</text>
</comment>
<evidence type="ECO:0000256" key="2">
    <source>
        <dbReference type="ARBA" id="ARBA00009077"/>
    </source>
</evidence>
<feature type="modified residue" description="N6-(pyridoxal phosphate)lysine" evidence="8">
    <location>
        <position position="200"/>
    </location>
</feature>
<sequence length="397" mass="43794">MVQHNYHDQTKVIKGTVRPDLKTGAVNPPLHLSSTFAQKDPINLGKYDYSRSGNPTRDILEENIAHLEHGNRGFAFSTGMAAISAAFLSLHQGDHVIVTKDVYGGTFRLITELLPNYGITHTFVDLNDPYELKSAYQKNTKVVYIETPSNPTLKVTDIQAVAKSAHAHGALLFADNTFMTPIFQKPLDLGADLVIHSATKFLSGHSDILAGLIVTKDQELSNTIYFIQNAMGATLGVSDCWLLLRGIKTLKVRLQSEADNALKLARWLEKQPAIKKVNYPGLESDKNYEIQQKQAKSGGAVLSFDVQNEENVRTLVHNLELPIFSVSLGAVETIISYPCTMSHAELDLDEQAKSGITPGLLRLSVGIEDLSDLRQDFQQALEKLSAFEGKTKHEKIS</sequence>
<keyword evidence="11" id="KW-1185">Reference proteome</keyword>
<dbReference type="InterPro" id="IPR000277">
    <property type="entry name" value="Cys/Met-Metab_PyrdxlP-dep_enz"/>
</dbReference>
<dbReference type="InterPro" id="IPR015422">
    <property type="entry name" value="PyrdxlP-dep_Trfase_small"/>
</dbReference>
<reference evidence="10 11" key="1">
    <citation type="journal article" date="2015" name="Genome Announc.">
        <title>Expanding the biotechnology potential of lactobacilli through comparative genomics of 213 strains and associated genera.</title>
        <authorList>
            <person name="Sun Z."/>
            <person name="Harris H.M."/>
            <person name="McCann A."/>
            <person name="Guo C."/>
            <person name="Argimon S."/>
            <person name="Zhang W."/>
            <person name="Yang X."/>
            <person name="Jeffery I.B."/>
            <person name="Cooney J.C."/>
            <person name="Kagawa T.F."/>
            <person name="Liu W."/>
            <person name="Song Y."/>
            <person name="Salvetti E."/>
            <person name="Wrobel A."/>
            <person name="Rasinkangas P."/>
            <person name="Parkhill J."/>
            <person name="Rea M.C."/>
            <person name="O'Sullivan O."/>
            <person name="Ritari J."/>
            <person name="Douillard F.P."/>
            <person name="Paul Ross R."/>
            <person name="Yang R."/>
            <person name="Briner A.E."/>
            <person name="Felis G.E."/>
            <person name="de Vos W.M."/>
            <person name="Barrangou R."/>
            <person name="Klaenhammer T.R."/>
            <person name="Caufield P.W."/>
            <person name="Cui Y."/>
            <person name="Zhang H."/>
            <person name="O'Toole P.W."/>
        </authorList>
    </citation>
    <scope>NUCLEOTIDE SEQUENCE [LARGE SCALE GENOMIC DNA]</scope>
    <source>
        <strain evidence="10 11">NBRC 103219</strain>
    </source>
</reference>
<dbReference type="PROSITE" id="PS00868">
    <property type="entry name" value="CYS_MET_METAB_PP"/>
    <property type="match status" value="1"/>
</dbReference>
<evidence type="ECO:0000256" key="6">
    <source>
        <dbReference type="ARBA" id="ARBA00023167"/>
    </source>
</evidence>
<dbReference type="InterPro" id="IPR015424">
    <property type="entry name" value="PyrdxlP-dep_Trfase"/>
</dbReference>
<keyword evidence="6" id="KW-0486">Methionine biosynthesis</keyword>
<dbReference type="FunFam" id="3.90.1150.10:FF:000033">
    <property type="entry name" value="Cystathionine gamma-synthase"/>
    <property type="match status" value="1"/>
</dbReference>
<dbReference type="PATRIC" id="fig|449659.4.peg.326"/>
<dbReference type="GO" id="GO:0030170">
    <property type="term" value="F:pyridoxal phosphate binding"/>
    <property type="evidence" value="ECO:0007669"/>
    <property type="project" value="InterPro"/>
</dbReference>
<evidence type="ECO:0000256" key="4">
    <source>
        <dbReference type="ARBA" id="ARBA00022605"/>
    </source>
</evidence>
<keyword evidence="7 10" id="KW-0456">Lyase</keyword>
<dbReference type="InterPro" id="IPR015421">
    <property type="entry name" value="PyrdxlP-dep_Trfase_major"/>
</dbReference>
<dbReference type="GO" id="GO:0009086">
    <property type="term" value="P:methionine biosynthetic process"/>
    <property type="evidence" value="ECO:0007669"/>
    <property type="project" value="UniProtKB-KW"/>
</dbReference>
<dbReference type="AlphaFoldDB" id="A0A0R2LDP6"/>
<dbReference type="GO" id="GO:0019346">
    <property type="term" value="P:transsulfuration"/>
    <property type="evidence" value="ECO:0007669"/>
    <property type="project" value="InterPro"/>
</dbReference>
<evidence type="ECO:0000313" key="11">
    <source>
        <dbReference type="Proteomes" id="UP000051886"/>
    </source>
</evidence>
<comment type="caution">
    <text evidence="10">The sequence shown here is derived from an EMBL/GenBank/DDBJ whole genome shotgun (WGS) entry which is preliminary data.</text>
</comment>
<dbReference type="PANTHER" id="PTHR11808">
    <property type="entry name" value="TRANS-SULFURATION ENZYME FAMILY MEMBER"/>
    <property type="match status" value="1"/>
</dbReference>
<name>A0A0R2LDP6_9LACO</name>
<dbReference type="PANTHER" id="PTHR11808:SF50">
    <property type="entry name" value="CYSTATHIONINE BETA-LYASE"/>
    <property type="match status" value="1"/>
</dbReference>
<keyword evidence="4" id="KW-0028">Amino-acid biosynthesis</keyword>